<sequence length="142" mass="15901">MIVIALLIYITLTSSSSITLDSNTQNASNEVIDYYVNQKYYPKSESNEVVDYYVDETGEVTNFCGESQQKACKELDFVLTKAKISDDVLVHVAEGTYRLPLPTFLIYNETTHPNVDVVAEEEEAQINITGQQQAIGQLIIIL</sequence>
<gene>
    <name evidence="2" type="ORF">EZS28_028354</name>
</gene>
<dbReference type="Proteomes" id="UP000324800">
    <property type="component" value="Unassembled WGS sequence"/>
</dbReference>
<evidence type="ECO:0000256" key="1">
    <source>
        <dbReference type="SAM" id="SignalP"/>
    </source>
</evidence>
<feature type="signal peptide" evidence="1">
    <location>
        <begin position="1"/>
        <end position="15"/>
    </location>
</feature>
<evidence type="ECO:0000313" key="3">
    <source>
        <dbReference type="Proteomes" id="UP000324800"/>
    </source>
</evidence>
<comment type="caution">
    <text evidence="2">The sequence shown here is derived from an EMBL/GenBank/DDBJ whole genome shotgun (WGS) entry which is preliminary data.</text>
</comment>
<keyword evidence="1" id="KW-0732">Signal</keyword>
<reference evidence="2 3" key="1">
    <citation type="submission" date="2019-03" db="EMBL/GenBank/DDBJ databases">
        <title>Single cell metagenomics reveals metabolic interactions within the superorganism composed of flagellate Streblomastix strix and complex community of Bacteroidetes bacteria on its surface.</title>
        <authorList>
            <person name="Treitli S.C."/>
            <person name="Kolisko M."/>
            <person name="Husnik F."/>
            <person name="Keeling P."/>
            <person name="Hampl V."/>
        </authorList>
    </citation>
    <scope>NUCLEOTIDE SEQUENCE [LARGE SCALE GENOMIC DNA]</scope>
    <source>
        <strain evidence="2">ST1C</strain>
    </source>
</reference>
<accession>A0A5J4V063</accession>
<organism evidence="2 3">
    <name type="scientific">Streblomastix strix</name>
    <dbReference type="NCBI Taxonomy" id="222440"/>
    <lineage>
        <taxon>Eukaryota</taxon>
        <taxon>Metamonada</taxon>
        <taxon>Preaxostyla</taxon>
        <taxon>Oxymonadida</taxon>
        <taxon>Streblomastigidae</taxon>
        <taxon>Streblomastix</taxon>
    </lineage>
</organism>
<name>A0A5J4V063_9EUKA</name>
<evidence type="ECO:0008006" key="4">
    <source>
        <dbReference type="Google" id="ProtNLM"/>
    </source>
</evidence>
<dbReference type="EMBL" id="SNRW01010748">
    <property type="protein sequence ID" value="KAA6376119.1"/>
    <property type="molecule type" value="Genomic_DNA"/>
</dbReference>
<evidence type="ECO:0000313" key="2">
    <source>
        <dbReference type="EMBL" id="KAA6376119.1"/>
    </source>
</evidence>
<proteinExistence type="predicted"/>
<feature type="chain" id="PRO_5023890814" description="Pectate lyase superfamily protein domain-containing protein" evidence="1">
    <location>
        <begin position="16"/>
        <end position="142"/>
    </location>
</feature>
<protein>
    <recommendedName>
        <fullName evidence="4">Pectate lyase superfamily protein domain-containing protein</fullName>
    </recommendedName>
</protein>
<dbReference type="AlphaFoldDB" id="A0A5J4V063"/>